<comment type="catalytic activity">
    <reaction evidence="5 8">
        <text>a (3R)-hydroxyacyl-[ACP] + NADP(+) = a 3-oxoacyl-[ACP] + NADPH + H(+)</text>
        <dbReference type="Rhea" id="RHEA:17397"/>
        <dbReference type="Rhea" id="RHEA-COMP:9916"/>
        <dbReference type="Rhea" id="RHEA-COMP:9945"/>
        <dbReference type="ChEBI" id="CHEBI:15378"/>
        <dbReference type="ChEBI" id="CHEBI:57783"/>
        <dbReference type="ChEBI" id="CHEBI:58349"/>
        <dbReference type="ChEBI" id="CHEBI:78776"/>
        <dbReference type="ChEBI" id="CHEBI:78827"/>
        <dbReference type="EC" id="1.1.1.100"/>
    </reaction>
</comment>
<comment type="similarity">
    <text evidence="2 8">Belongs to the short-chain dehydrogenases/reductases (SDR) family.</text>
</comment>
<keyword evidence="8" id="KW-0444">Lipid biosynthesis</keyword>
<gene>
    <name evidence="10" type="primary">fabG3</name>
    <name evidence="10" type="ORF">dnl_35020</name>
</gene>
<keyword evidence="8" id="KW-0276">Fatty acid metabolism</keyword>
<reference evidence="10" key="1">
    <citation type="journal article" date="2021" name="Microb. Physiol.">
        <title>Proteogenomic Insights into the Physiology of Marine, Sulfate-Reducing, Filamentous Desulfonema limicola and Desulfonema magnum.</title>
        <authorList>
            <person name="Schnaars V."/>
            <person name="Wohlbrand L."/>
            <person name="Scheve S."/>
            <person name="Hinrichs C."/>
            <person name="Reinhardt R."/>
            <person name="Rabus R."/>
        </authorList>
    </citation>
    <scope>NUCLEOTIDE SEQUENCE</scope>
    <source>
        <strain evidence="10">5ac10</strain>
    </source>
</reference>
<dbReference type="SMART" id="SM00822">
    <property type="entry name" value="PKS_KR"/>
    <property type="match status" value="1"/>
</dbReference>
<dbReference type="PANTHER" id="PTHR42879">
    <property type="entry name" value="3-OXOACYL-(ACYL-CARRIER-PROTEIN) REDUCTASE"/>
    <property type="match status" value="1"/>
</dbReference>
<feature type="domain" description="Ketoreductase" evidence="9">
    <location>
        <begin position="11"/>
        <end position="196"/>
    </location>
</feature>
<feature type="binding site" evidence="7">
    <location>
        <begin position="160"/>
        <end position="164"/>
    </location>
    <ligand>
        <name>NADP(+)</name>
        <dbReference type="ChEBI" id="CHEBI:58349"/>
    </ligand>
</feature>
<comment type="function">
    <text evidence="1 8">Catalyzes the NADPH-dependent reduction of beta-ketoacyl-ACP substrates to beta-hydroxyacyl-ACP products, the first reductive step in the elongation cycle of fatty acid biosynthesis.</text>
</comment>
<dbReference type="SUPFAM" id="SSF51735">
    <property type="entry name" value="NAD(P)-binding Rossmann-fold domains"/>
    <property type="match status" value="1"/>
</dbReference>
<evidence type="ECO:0000313" key="11">
    <source>
        <dbReference type="Proteomes" id="UP000663720"/>
    </source>
</evidence>
<evidence type="ECO:0000256" key="2">
    <source>
        <dbReference type="ARBA" id="ARBA00006484"/>
    </source>
</evidence>
<dbReference type="Proteomes" id="UP000663720">
    <property type="component" value="Chromosome"/>
</dbReference>
<evidence type="ECO:0000313" key="10">
    <source>
        <dbReference type="EMBL" id="QTA81171.1"/>
    </source>
</evidence>
<dbReference type="RefSeq" id="WP_207687241.1">
    <property type="nucleotide sequence ID" value="NZ_CP061799.1"/>
</dbReference>
<keyword evidence="4 8" id="KW-0560">Oxidoreductase</keyword>
<evidence type="ECO:0000259" key="9">
    <source>
        <dbReference type="SMART" id="SM00822"/>
    </source>
</evidence>
<keyword evidence="11" id="KW-1185">Reference proteome</keyword>
<feature type="binding site" evidence="7">
    <location>
        <position position="95"/>
    </location>
    <ligand>
        <name>NADP(+)</name>
        <dbReference type="ChEBI" id="CHEBI:58349"/>
    </ligand>
</feature>
<keyword evidence="8" id="KW-0275">Fatty acid biosynthesis</keyword>
<comment type="pathway">
    <text evidence="8">Lipid metabolism; fatty acid biosynthesis.</text>
</comment>
<evidence type="ECO:0000256" key="5">
    <source>
        <dbReference type="ARBA" id="ARBA00048508"/>
    </source>
</evidence>
<dbReference type="Pfam" id="PF13561">
    <property type="entry name" value="adh_short_C2"/>
    <property type="match status" value="1"/>
</dbReference>
<dbReference type="NCBIfam" id="NF005559">
    <property type="entry name" value="PRK07231.1"/>
    <property type="match status" value="1"/>
</dbReference>
<dbReference type="NCBIfam" id="NF009466">
    <property type="entry name" value="PRK12826.1-2"/>
    <property type="match status" value="1"/>
</dbReference>
<dbReference type="InterPro" id="IPR002347">
    <property type="entry name" value="SDR_fam"/>
</dbReference>
<dbReference type="InterPro" id="IPR057326">
    <property type="entry name" value="KR_dom"/>
</dbReference>
<dbReference type="PANTHER" id="PTHR42879:SF2">
    <property type="entry name" value="3-OXOACYL-[ACYL-CARRIER-PROTEIN] REDUCTASE FABG"/>
    <property type="match status" value="1"/>
</dbReference>
<sequence length="252" mass="26820">MSEQIADQIKKTVVVTGGSKGIGRAICLAFAKSDTRIYFNYSSDNNAARETERLVKDAGGFASGFKADVALEDDVKAFLDKVLEETGRIDILVNNAGITRDGLVVRMKTKDWDDVLDINLKGTFLCSKIASKTMLKQRSGRIINLSSVVGAMGNPGQANYAASKAGIIGLTKALAKELASRNITVNAVAPGYVETEMTAGLPEKARQAMIDQIPLGCPGNTDDVANAVFFLGSEKASYITGQVIHVSGGMYM</sequence>
<dbReference type="InterPro" id="IPR020904">
    <property type="entry name" value="Sc_DH/Rdtase_CS"/>
</dbReference>
<protein>
    <recommendedName>
        <fullName evidence="8">3-oxoacyl-[acyl-carrier-protein] reductase</fullName>
        <ecNumber evidence="8">1.1.1.100</ecNumber>
    </recommendedName>
</protein>
<dbReference type="GO" id="GO:0051287">
    <property type="term" value="F:NAD binding"/>
    <property type="evidence" value="ECO:0007669"/>
    <property type="project" value="UniProtKB-UniRule"/>
</dbReference>
<keyword evidence="3 7" id="KW-0521">NADP</keyword>
<dbReference type="Gene3D" id="3.40.50.720">
    <property type="entry name" value="NAD(P)-binding Rossmann-like Domain"/>
    <property type="match status" value="1"/>
</dbReference>
<feature type="active site" description="Proton acceptor" evidence="6">
    <location>
        <position position="160"/>
    </location>
</feature>
<dbReference type="InterPro" id="IPR011284">
    <property type="entry name" value="3oxo_ACP_reduc"/>
</dbReference>
<dbReference type="GO" id="GO:0006633">
    <property type="term" value="P:fatty acid biosynthetic process"/>
    <property type="evidence" value="ECO:0007669"/>
    <property type="project" value="UniProtKB-KW"/>
</dbReference>
<dbReference type="InterPro" id="IPR036291">
    <property type="entry name" value="NAD(P)-bd_dom_sf"/>
</dbReference>
<dbReference type="CDD" id="cd05333">
    <property type="entry name" value="BKR_SDR_c"/>
    <property type="match status" value="1"/>
</dbReference>
<organism evidence="10 11">
    <name type="scientific">Desulfonema limicola</name>
    <dbReference type="NCBI Taxonomy" id="45656"/>
    <lineage>
        <taxon>Bacteria</taxon>
        <taxon>Pseudomonadati</taxon>
        <taxon>Thermodesulfobacteriota</taxon>
        <taxon>Desulfobacteria</taxon>
        <taxon>Desulfobacterales</taxon>
        <taxon>Desulfococcaceae</taxon>
        <taxon>Desulfonema</taxon>
    </lineage>
</organism>
<keyword evidence="8" id="KW-0443">Lipid metabolism</keyword>
<dbReference type="KEGG" id="dli:dnl_35020"/>
<evidence type="ECO:0000256" key="1">
    <source>
        <dbReference type="ARBA" id="ARBA00002607"/>
    </source>
</evidence>
<evidence type="ECO:0000256" key="7">
    <source>
        <dbReference type="PIRSR" id="PIRSR611284-2"/>
    </source>
</evidence>
<dbReference type="PRINTS" id="PR00080">
    <property type="entry name" value="SDRFAMILY"/>
</dbReference>
<comment type="subunit">
    <text evidence="8">Homotetramer.</text>
</comment>
<dbReference type="AlphaFoldDB" id="A0A975B9I7"/>
<evidence type="ECO:0000256" key="8">
    <source>
        <dbReference type="RuleBase" id="RU366074"/>
    </source>
</evidence>
<evidence type="ECO:0000256" key="4">
    <source>
        <dbReference type="ARBA" id="ARBA00023002"/>
    </source>
</evidence>
<dbReference type="PROSITE" id="PS00061">
    <property type="entry name" value="ADH_SHORT"/>
    <property type="match status" value="1"/>
</dbReference>
<proteinExistence type="inferred from homology"/>
<dbReference type="GO" id="GO:0004316">
    <property type="term" value="F:3-oxoacyl-[acyl-carrier-protein] reductase (NADPH) activity"/>
    <property type="evidence" value="ECO:0007669"/>
    <property type="project" value="UniProtKB-UniRule"/>
</dbReference>
<dbReference type="EMBL" id="CP061799">
    <property type="protein sequence ID" value="QTA81171.1"/>
    <property type="molecule type" value="Genomic_DNA"/>
</dbReference>
<dbReference type="InterPro" id="IPR050259">
    <property type="entry name" value="SDR"/>
</dbReference>
<evidence type="ECO:0000256" key="3">
    <source>
        <dbReference type="ARBA" id="ARBA00022857"/>
    </source>
</evidence>
<dbReference type="EC" id="1.1.1.100" evidence="8"/>
<dbReference type="PRINTS" id="PR00081">
    <property type="entry name" value="GDHRDH"/>
</dbReference>
<accession>A0A975B9I7</accession>
<name>A0A975B9I7_9BACT</name>
<dbReference type="FunFam" id="3.40.50.720:FF:000115">
    <property type="entry name" value="3-oxoacyl-[acyl-carrier-protein] reductase FabG"/>
    <property type="match status" value="1"/>
</dbReference>
<dbReference type="NCBIfam" id="TIGR01830">
    <property type="entry name" value="3oxo_ACP_reduc"/>
    <property type="match status" value="1"/>
</dbReference>
<evidence type="ECO:0000256" key="6">
    <source>
        <dbReference type="PIRSR" id="PIRSR611284-1"/>
    </source>
</evidence>